<evidence type="ECO:0000259" key="3">
    <source>
        <dbReference type="Pfam" id="PF14349"/>
    </source>
</evidence>
<feature type="domain" description="Gliding motility protein SprA N-terminal" evidence="3">
    <location>
        <begin position="60"/>
        <end position="331"/>
    </location>
</feature>
<feature type="region of interest" description="Disordered" evidence="1">
    <location>
        <begin position="1110"/>
        <end position="1136"/>
    </location>
</feature>
<protein>
    <submittedName>
        <fullName evidence="4">Cell surface protein SprA</fullName>
    </submittedName>
</protein>
<dbReference type="Pfam" id="PF14349">
    <property type="entry name" value="SprA_N"/>
    <property type="match status" value="2"/>
</dbReference>
<comment type="caution">
    <text evidence="4">The sequence shown here is derived from an EMBL/GenBank/DDBJ whole genome shotgun (WGS) entry which is preliminary data.</text>
</comment>
<evidence type="ECO:0000256" key="2">
    <source>
        <dbReference type="SAM" id="SignalP"/>
    </source>
</evidence>
<proteinExistence type="predicted"/>
<feature type="signal peptide" evidence="2">
    <location>
        <begin position="1"/>
        <end position="17"/>
    </location>
</feature>
<dbReference type="EMBL" id="BAABEZ010000022">
    <property type="protein sequence ID" value="GAA4454524.1"/>
    <property type="molecule type" value="Genomic_DNA"/>
</dbReference>
<reference evidence="5" key="1">
    <citation type="journal article" date="2019" name="Int. J. Syst. Evol. Microbiol.">
        <title>The Global Catalogue of Microorganisms (GCM) 10K type strain sequencing project: providing services to taxonomists for standard genome sequencing and annotation.</title>
        <authorList>
            <consortium name="The Broad Institute Genomics Platform"/>
            <consortium name="The Broad Institute Genome Sequencing Center for Infectious Disease"/>
            <person name="Wu L."/>
            <person name="Ma J."/>
        </authorList>
    </citation>
    <scope>NUCLEOTIDE SEQUENCE [LARGE SCALE GENOMIC DNA]</scope>
    <source>
        <strain evidence="5">JCM 31921</strain>
    </source>
</reference>
<dbReference type="NCBIfam" id="TIGR04189">
    <property type="entry name" value="surface_SprA"/>
    <property type="match status" value="1"/>
</dbReference>
<feature type="region of interest" description="Disordered" evidence="1">
    <location>
        <begin position="1893"/>
        <end position="1923"/>
    </location>
</feature>
<dbReference type="InterPro" id="IPR025684">
    <property type="entry name" value="SprA_N_dom"/>
</dbReference>
<feature type="domain" description="Gliding motility protein SprA N-terminal" evidence="3">
    <location>
        <begin position="1059"/>
        <end position="1575"/>
    </location>
</feature>
<feature type="chain" id="PRO_5045872333" evidence="2">
    <location>
        <begin position="18"/>
        <end position="2458"/>
    </location>
</feature>
<accession>A0ABP8MT05</accession>
<sequence length="2458" mass="275861">MMLALSLLLLLCSSASAQTPGSSTDSLKFPLRDKESSIDSKPGSVDLNDPGNVKRTVEYDEKEDKFYFVDKVGDQYIRTPTYMTQEEYQRYKAEEDERSYWRRRMDANTMFNKKPELPTMYKEGMFDRIFGGTGIQVRPQGNVDVTFGGNWQNIKNPALTQRQQKFGAFNFDLQMNINLLATIGDKMKLNISNNTKATFDFQNMQRVEYTGKEDEIIKKIEAGNTSFPLKSALLSGRQSLFGLKTQLQFGKLWVTTVLSQQKSKQNSLTIQGGAQTQQFNIKADAYEENKNFLLAHYFRDNYNKALKNFPVINSLISINKIEVWIANRTGAVTGVRSILAFMDLGESKPYNSTLIPGSIPLNLPDNNANDLYSRLLQLPNARLQGGYALAMQSLGLTQGVDFSTVTARKLNPSEYSFNAQLGYISLNTQPNPDEVVGVAFRYTYNGKVYQVGEFSEDLTPDSTNQRMIFLKLLKGTSNSPKLPIWDLMMKNVYAIGGYGISKESFRLNVLYQDPGGGEKRYLPEGESAGLPLLSVLNLDRLNQQNDPSPDGVFDFVEGITINTQQGKVIFPVLEPFGSDLIPAIGPDPVLQRKYPYQILYDSTKTVALQSQQNNRYIMRGTYKSSSSSEISLGGFNIPQGSVSVTAGGQRLVENQDYQIDYGLGRIKILNSGILNSGIPINVQYEDNATFGFQQQNFTGSRFDYILNPKLTLGGTFMRLTERPFTQKTTIGEDPIRNTNLGLDASYQSEFPALTRALDKLPIYSTTASSFITASGEVAGLFPGHSKVIDGVDPGGTVYIDDFEGTRSSYDLKTPVQNWMLASTPTQAIGKDGSILFPEATLDTRAYNSNRAKLAWYQIEPTLVDPTGGTPGYVKNDPDQHYIRMVQVQDVFPQTSNNTLQNSLATFDLSFYPQERGPYNFDVDNIDPLTGKLLNPKQRWGGISRYIDNTDFEQSNVEYIEMWILDPFINNRSLSSGGSLYVNLGDISEDVMKDHNMAYENGITNPKDTTKLVSTTWGYAPSFAMQITRSFDNDPATRAIQDVGFDLMNNDEETQKFQDYLDGLRFKVGATSPSFIQAQKDPANDDYHYFRGDEYDNAYILQRYKRYNNTQGNSPIADNSSSFSSANTTYPESEDLNKDNTLNEAENYYQYRIDITPNMKVGTNFITDRYDNPGVTLPNGQKEPETWYQFKIPIAEFQNKVGNINDFRSIRFMRMYLSGFEDSVTVRFGRLQLGRNTWRRYMYSLLNPGENVPIDNSTTDFTLLSVSVEENSKRSPIPYVIPPGVTRQQQAVSNGQTIQQNEQSLSLQVCNLKDGDSRGVFKSLGSTDIRQFDKLRLFVHAEAQVGKSSLQNGDVQMFMRIGSDFTNNYYEYRRPLNVTLAGASTQSDIWPSSNEVALTLDDLVAVKTHRNDKGLASYVPYQETMSDGSIIMVVGQPNIGDAKNVMLGVANPKKDNTHPSDDGLPKCLEVWFDELRVSGITTTPAYAAAGKTNIQLADLGSVRLSGSTSTAGYGSIDQKVNQRSQNSIYTYDASSNLQLGKLMPKNWGVSLPFFLGYSQNVSNPKYNPYDLDQKMENLLNATADPAKRDSLRRAAQDFTSITSFNIANARILGNTKANSKPKFYSIKNFDFSYSYNKQFKHNSLIESDDLETQTFGLGYTHNFKSKPIEPFKKLIHSKSKWFGLVKDFNFNPVPVNFSFRNDMNKVMEETQVRVIGDGDYKIAPIFFKNFIWTRTYNMRWELTRSLSFDYSAINRSRVDEPYGKIDTKEKRDSLWTAIRNLGRNTQFSQNFNASYNVPLAKTPLTDWTSLKVTYGATYTWTAASQLARNLGNTIANTSQKQINGELNFAQLYNKQRWLKAVNAPVMPKPGGAMMEARGAPLPSGKTGGNTVLQGGPGGMMDLKQPDATASNQKPADDNKKKKSKYEVKPYVPKVIDLTGYTDAQIDSVKQVQKAEEIAHNKAEAAKKKAAKKAARLARRNSVPEISRAERFGGKMITMLKRVTMNYTESGGTTLPGFMDSAKYLGVSSTGSPGLAYAFGYQPQLAWLDQLGKDGKLSRDTLFNSQFSQSYSQNISVTAQVEPIADLRIDFSANRTFSKTFSELYKDTSYQSTPEFNNLNQYHTGTFSQSYIGLKTMFKPSSSRSGTFLEFVNNRVTISSRLGSANPYTRNVSDPNDPSYKKGYTAYSQEVLIPAFLAAYTGQSASSVALLDYDNRNKLNSNPFRFYLPAPNWRITYNGLTKIPGFKMIFNNIVISSAYTGTMAMNAFNSALTYQDLRGVGYPSFIDSNTGNYIPYFQVPNITLTDQLNPMFAVDVTMKNNLTSKFEIRRNRVVSLSLIDYQVSETRSFEYVFGLGYRVRGMRLPFPIAGKRVLKNDLNIKVDVGIRDDKTTNTYLSLMTDVVSRGQKVITIAPTVDYLINQSFTIRFFYNRSQTIPYVTTSYPITTTSGGVTLRFMFAQ</sequence>
<feature type="compositionally biased region" description="Polar residues" evidence="1">
    <location>
        <begin position="1110"/>
        <end position="1130"/>
    </location>
</feature>
<evidence type="ECO:0000313" key="5">
    <source>
        <dbReference type="Proteomes" id="UP001501410"/>
    </source>
</evidence>
<name>A0ABP8MT05_9BACT</name>
<feature type="region of interest" description="Disordered" evidence="1">
    <location>
        <begin position="16"/>
        <end position="52"/>
    </location>
</feature>
<keyword evidence="5" id="KW-1185">Reference proteome</keyword>
<keyword evidence="2" id="KW-0732">Signal</keyword>
<feature type="compositionally biased region" description="Basic and acidic residues" evidence="1">
    <location>
        <begin position="1913"/>
        <end position="1923"/>
    </location>
</feature>
<dbReference type="Proteomes" id="UP001501410">
    <property type="component" value="Unassembled WGS sequence"/>
</dbReference>
<evidence type="ECO:0000313" key="4">
    <source>
        <dbReference type="EMBL" id="GAA4454524.1"/>
    </source>
</evidence>
<dbReference type="InterPro" id="IPR026377">
    <property type="entry name" value="Cell_surface_SprA"/>
</dbReference>
<evidence type="ECO:0000256" key="1">
    <source>
        <dbReference type="SAM" id="MobiDB-lite"/>
    </source>
</evidence>
<organism evidence="4 5">
    <name type="scientific">Rurimicrobium arvi</name>
    <dbReference type="NCBI Taxonomy" id="2049916"/>
    <lineage>
        <taxon>Bacteria</taxon>
        <taxon>Pseudomonadati</taxon>
        <taxon>Bacteroidota</taxon>
        <taxon>Chitinophagia</taxon>
        <taxon>Chitinophagales</taxon>
        <taxon>Chitinophagaceae</taxon>
        <taxon>Rurimicrobium</taxon>
    </lineage>
</organism>
<gene>
    <name evidence="4" type="primary">sprA</name>
    <name evidence="4" type="ORF">GCM10023092_16670</name>
</gene>